<evidence type="ECO:0000313" key="6">
    <source>
        <dbReference type="EMBL" id="MDT0350319.1"/>
    </source>
</evidence>
<dbReference type="RefSeq" id="WP_311556353.1">
    <property type="nucleotide sequence ID" value="NZ_JAVREJ010000007.1"/>
</dbReference>
<dbReference type="InterPro" id="IPR000847">
    <property type="entry name" value="LysR_HTH_N"/>
</dbReference>
<evidence type="ECO:0000313" key="7">
    <source>
        <dbReference type="Proteomes" id="UP001183202"/>
    </source>
</evidence>
<comment type="caution">
    <text evidence="6">The sequence shown here is derived from an EMBL/GenBank/DDBJ whole genome shotgun (WGS) entry which is preliminary data.</text>
</comment>
<dbReference type="PANTHER" id="PTHR30346:SF28">
    <property type="entry name" value="HTH-TYPE TRANSCRIPTIONAL REGULATOR CYNR"/>
    <property type="match status" value="1"/>
</dbReference>
<keyword evidence="4" id="KW-0804">Transcription</keyword>
<keyword evidence="7" id="KW-1185">Reference proteome</keyword>
<dbReference type="SUPFAM" id="SSF53850">
    <property type="entry name" value="Periplasmic binding protein-like II"/>
    <property type="match status" value="1"/>
</dbReference>
<reference evidence="7" key="1">
    <citation type="submission" date="2023-07" db="EMBL/GenBank/DDBJ databases">
        <title>30 novel species of actinomycetes from the DSMZ collection.</title>
        <authorList>
            <person name="Nouioui I."/>
        </authorList>
    </citation>
    <scope>NUCLEOTIDE SEQUENCE [LARGE SCALE GENOMIC DNA]</scope>
    <source>
        <strain evidence="7">DSM 45834</strain>
    </source>
</reference>
<dbReference type="Proteomes" id="UP001183202">
    <property type="component" value="Unassembled WGS sequence"/>
</dbReference>
<dbReference type="EMBL" id="JAVREJ010000007">
    <property type="protein sequence ID" value="MDT0350319.1"/>
    <property type="molecule type" value="Genomic_DNA"/>
</dbReference>
<sequence length="291" mass="30415">MGLDLRKVAHFVAVAEERSMTRAAARLHLSQQALSMSMRALERELGVPLLDRSSRGVTLLASGEAFYADAVPLLAAATAAVGRALRADRGEPELLRIGHTPSVTDIEVTELLAAAPAHHAGAAVQVVAVLPEDLGHRLRDRSIDVALSRAAAPPGDMAGYVVAHHRLRLAVRSGHRLARRDAVTLPEIAAETLVVGAPPGVCPYTDLLLGLCRRAGFEPRHRVAPVQGIPPVTTVLGNDGAALVTELPGPALGGAVRVVDLAPATTVPVLATWRRDTHSAVRDGLLAALAG</sequence>
<gene>
    <name evidence="6" type="ORF">RM445_12375</name>
</gene>
<dbReference type="Pfam" id="PF03466">
    <property type="entry name" value="LysR_substrate"/>
    <property type="match status" value="1"/>
</dbReference>
<dbReference type="Pfam" id="PF00126">
    <property type="entry name" value="HTH_1"/>
    <property type="match status" value="1"/>
</dbReference>
<keyword evidence="3" id="KW-0238">DNA-binding</keyword>
<evidence type="ECO:0000256" key="3">
    <source>
        <dbReference type="ARBA" id="ARBA00023125"/>
    </source>
</evidence>
<dbReference type="InterPro" id="IPR005119">
    <property type="entry name" value="LysR_subst-bd"/>
</dbReference>
<proteinExistence type="inferred from homology"/>
<evidence type="ECO:0000256" key="4">
    <source>
        <dbReference type="ARBA" id="ARBA00023163"/>
    </source>
</evidence>
<evidence type="ECO:0000256" key="2">
    <source>
        <dbReference type="ARBA" id="ARBA00023015"/>
    </source>
</evidence>
<comment type="similarity">
    <text evidence="1">Belongs to the LysR transcriptional regulatory family.</text>
</comment>
<dbReference type="PRINTS" id="PR00039">
    <property type="entry name" value="HTHLYSR"/>
</dbReference>
<dbReference type="PANTHER" id="PTHR30346">
    <property type="entry name" value="TRANSCRIPTIONAL DUAL REGULATOR HCAR-RELATED"/>
    <property type="match status" value="1"/>
</dbReference>
<dbReference type="PROSITE" id="PS50931">
    <property type="entry name" value="HTH_LYSR"/>
    <property type="match status" value="1"/>
</dbReference>
<accession>A0ABU2NCF9</accession>
<organism evidence="6 7">
    <name type="scientific">Pseudonocardia charpentierae</name>
    <dbReference type="NCBI Taxonomy" id="3075545"/>
    <lineage>
        <taxon>Bacteria</taxon>
        <taxon>Bacillati</taxon>
        <taxon>Actinomycetota</taxon>
        <taxon>Actinomycetes</taxon>
        <taxon>Pseudonocardiales</taxon>
        <taxon>Pseudonocardiaceae</taxon>
        <taxon>Pseudonocardia</taxon>
    </lineage>
</organism>
<dbReference type="InterPro" id="IPR036388">
    <property type="entry name" value="WH-like_DNA-bd_sf"/>
</dbReference>
<protein>
    <submittedName>
        <fullName evidence="6">LysR family transcriptional regulator</fullName>
    </submittedName>
</protein>
<feature type="domain" description="HTH lysR-type" evidence="5">
    <location>
        <begin position="3"/>
        <end position="60"/>
    </location>
</feature>
<dbReference type="InterPro" id="IPR036390">
    <property type="entry name" value="WH_DNA-bd_sf"/>
</dbReference>
<keyword evidence="2" id="KW-0805">Transcription regulation</keyword>
<dbReference type="SUPFAM" id="SSF46785">
    <property type="entry name" value="Winged helix' DNA-binding domain"/>
    <property type="match status" value="1"/>
</dbReference>
<dbReference type="Gene3D" id="1.10.10.10">
    <property type="entry name" value="Winged helix-like DNA-binding domain superfamily/Winged helix DNA-binding domain"/>
    <property type="match status" value="1"/>
</dbReference>
<evidence type="ECO:0000259" key="5">
    <source>
        <dbReference type="PROSITE" id="PS50931"/>
    </source>
</evidence>
<dbReference type="Gene3D" id="3.40.190.10">
    <property type="entry name" value="Periplasmic binding protein-like II"/>
    <property type="match status" value="2"/>
</dbReference>
<name>A0ABU2NCF9_9PSEU</name>
<evidence type="ECO:0000256" key="1">
    <source>
        <dbReference type="ARBA" id="ARBA00009437"/>
    </source>
</evidence>